<gene>
    <name evidence="1" type="ORF">GCM10017056_50890</name>
</gene>
<sequence>MYVMSDVTRNADGFEVDARLLSATFGLTEREIKARMRDGRITTLSEKGEGEDEGRWRMTFYHGTQALRLTVDKDGNLLSRSTFPVAARAQPASGKE</sequence>
<name>A0A8J3H3Y0_9RHOB</name>
<accession>A0A8J3H3Y0</accession>
<evidence type="ECO:0000313" key="2">
    <source>
        <dbReference type="Proteomes" id="UP000626220"/>
    </source>
</evidence>
<organism evidence="1 2">
    <name type="scientific">Seohaeicola zhoushanensis</name>
    <dbReference type="NCBI Taxonomy" id="1569283"/>
    <lineage>
        <taxon>Bacteria</taxon>
        <taxon>Pseudomonadati</taxon>
        <taxon>Pseudomonadota</taxon>
        <taxon>Alphaproteobacteria</taxon>
        <taxon>Rhodobacterales</taxon>
        <taxon>Roseobacteraceae</taxon>
        <taxon>Seohaeicola</taxon>
    </lineage>
</organism>
<reference evidence="1" key="1">
    <citation type="journal article" date="2014" name="Int. J. Syst. Evol. Microbiol.">
        <title>Complete genome sequence of Corynebacterium casei LMG S-19264T (=DSM 44701T), isolated from a smear-ripened cheese.</title>
        <authorList>
            <consortium name="US DOE Joint Genome Institute (JGI-PGF)"/>
            <person name="Walter F."/>
            <person name="Albersmeier A."/>
            <person name="Kalinowski J."/>
            <person name="Ruckert C."/>
        </authorList>
    </citation>
    <scope>NUCLEOTIDE SEQUENCE</scope>
    <source>
        <strain evidence="1">KCTC 42650</strain>
    </source>
</reference>
<comment type="caution">
    <text evidence="1">The sequence shown here is derived from an EMBL/GenBank/DDBJ whole genome shotgun (WGS) entry which is preliminary data.</text>
</comment>
<dbReference type="AlphaFoldDB" id="A0A8J3H3Y0"/>
<protein>
    <submittedName>
        <fullName evidence="1">Uncharacterized protein</fullName>
    </submittedName>
</protein>
<proteinExistence type="predicted"/>
<keyword evidence="2" id="KW-1185">Reference proteome</keyword>
<dbReference type="InterPro" id="IPR045389">
    <property type="entry name" value="DUF6522"/>
</dbReference>
<evidence type="ECO:0000313" key="1">
    <source>
        <dbReference type="EMBL" id="GHF73995.1"/>
    </source>
</evidence>
<dbReference type="EMBL" id="BNCJ01000037">
    <property type="protein sequence ID" value="GHF73995.1"/>
    <property type="molecule type" value="Genomic_DNA"/>
</dbReference>
<dbReference type="Pfam" id="PF20132">
    <property type="entry name" value="DUF6522"/>
    <property type="match status" value="1"/>
</dbReference>
<dbReference type="Proteomes" id="UP000626220">
    <property type="component" value="Unassembled WGS sequence"/>
</dbReference>
<reference evidence="1" key="2">
    <citation type="submission" date="2020-09" db="EMBL/GenBank/DDBJ databases">
        <authorList>
            <person name="Sun Q."/>
            <person name="Kim S."/>
        </authorList>
    </citation>
    <scope>NUCLEOTIDE SEQUENCE</scope>
    <source>
        <strain evidence="1">KCTC 42650</strain>
    </source>
</reference>